<proteinExistence type="predicted"/>
<comment type="caution">
    <text evidence="1">The sequence shown here is derived from an EMBL/GenBank/DDBJ whole genome shotgun (WGS) entry which is preliminary data.</text>
</comment>
<evidence type="ECO:0000313" key="1">
    <source>
        <dbReference type="EMBL" id="MCW5322831.1"/>
    </source>
</evidence>
<gene>
    <name evidence="1" type="ORF">D5039_17260</name>
</gene>
<keyword evidence="2" id="KW-1185">Reference proteome</keyword>
<dbReference type="EMBL" id="QZCW01000003">
    <property type="protein sequence ID" value="MCW5322831.1"/>
    <property type="molecule type" value="Genomic_DNA"/>
</dbReference>
<name>A0ABT3KWZ1_9BURK</name>
<dbReference type="Gene3D" id="2.160.20.10">
    <property type="entry name" value="Single-stranded right-handed beta-helix, Pectin lyase-like"/>
    <property type="match status" value="1"/>
</dbReference>
<dbReference type="InterPro" id="IPR012334">
    <property type="entry name" value="Pectin_lyas_fold"/>
</dbReference>
<dbReference type="RefSeq" id="WP_265259062.1">
    <property type="nucleotide sequence ID" value="NZ_QZCV01000003.1"/>
</dbReference>
<sequence>MLDLVTRSVRLEASINGQDVGVAVGANRWSYDTRAVTGPATHTGAAPVYSVDSSVLGGMYANRIRLTSTEAGVGVRLLGDAAASAGDFTLTAAGRIELQTRVTALSDVNVSTTSAEANALALTDASLTSTGKTVQAGCQAV</sequence>
<organism evidence="1 2">
    <name type="scientific">Verminephrobacter aporrectodeae subsp. tuberculatae</name>
    <dbReference type="NCBI Taxonomy" id="1110392"/>
    <lineage>
        <taxon>Bacteria</taxon>
        <taxon>Pseudomonadati</taxon>
        <taxon>Pseudomonadota</taxon>
        <taxon>Betaproteobacteria</taxon>
        <taxon>Burkholderiales</taxon>
        <taxon>Comamonadaceae</taxon>
        <taxon>Verminephrobacter</taxon>
    </lineage>
</organism>
<reference evidence="2" key="1">
    <citation type="submission" date="2023-07" db="EMBL/GenBank/DDBJ databases">
        <title>Verminephrobacter genomes.</title>
        <authorList>
            <person name="Lund M.B."/>
        </authorList>
    </citation>
    <scope>NUCLEOTIDE SEQUENCE [LARGE SCALE GENOMIC DNA]</scope>
    <source>
        <strain evidence="2">AtM5-05</strain>
    </source>
</reference>
<dbReference type="InterPro" id="IPR011050">
    <property type="entry name" value="Pectin_lyase_fold/virulence"/>
</dbReference>
<dbReference type="SUPFAM" id="SSF51126">
    <property type="entry name" value="Pectin lyase-like"/>
    <property type="match status" value="1"/>
</dbReference>
<accession>A0ABT3KWZ1</accession>
<protein>
    <submittedName>
        <fullName evidence="1">Uncharacterized protein</fullName>
    </submittedName>
</protein>
<dbReference type="Proteomes" id="UP001208935">
    <property type="component" value="Unassembled WGS sequence"/>
</dbReference>
<evidence type="ECO:0000313" key="2">
    <source>
        <dbReference type="Proteomes" id="UP001208935"/>
    </source>
</evidence>